<feature type="domain" description="DUF6532" evidence="2">
    <location>
        <begin position="129"/>
        <end position="233"/>
    </location>
</feature>
<sequence>MTDTPPLQEPKFAESDSDDEFPAGKHHRAAAGDGKKPTITKENPLFNTIYKNAVLKLKHHIYFVDTFPTSAESDNLPHKVYNYGASFVAKSVLFHQDELQGVNKMFDKKWFSCLKTATLNKVNTPLTLYWYEISPTGEANLGRPFLNQVIIDVLKERYFEGRTSLYRLFPQEFSQSLTTEDGGKGPEIPPRLVALVATFIYYALTGNGKSSESWKYEMFNQTYEAHLAELKKIQVDNPECYHLILHRLFIKCIGDKAPVITQPTISENNYQGLDPANL</sequence>
<dbReference type="EMBL" id="WIUZ02000007">
    <property type="protein sequence ID" value="KAF9785139.1"/>
    <property type="molecule type" value="Genomic_DNA"/>
</dbReference>
<dbReference type="OrthoDB" id="3225557at2759"/>
<proteinExistence type="predicted"/>
<keyword evidence="4" id="KW-1185">Reference proteome</keyword>
<protein>
    <recommendedName>
        <fullName evidence="2">DUF6532 domain-containing protein</fullName>
    </recommendedName>
</protein>
<reference evidence="3" key="2">
    <citation type="submission" date="2020-11" db="EMBL/GenBank/DDBJ databases">
        <authorList>
            <consortium name="DOE Joint Genome Institute"/>
            <person name="Kuo A."/>
            <person name="Miyauchi S."/>
            <person name="Kiss E."/>
            <person name="Drula E."/>
            <person name="Kohler A."/>
            <person name="Sanchez-Garcia M."/>
            <person name="Andreopoulos B."/>
            <person name="Barry K.W."/>
            <person name="Bonito G."/>
            <person name="Buee M."/>
            <person name="Carver A."/>
            <person name="Chen C."/>
            <person name="Cichocki N."/>
            <person name="Clum A."/>
            <person name="Culley D."/>
            <person name="Crous P.W."/>
            <person name="Fauchery L."/>
            <person name="Girlanda M."/>
            <person name="Hayes R."/>
            <person name="Keri Z."/>
            <person name="Labutti K."/>
            <person name="Lipzen A."/>
            <person name="Lombard V."/>
            <person name="Magnuson J."/>
            <person name="Maillard F."/>
            <person name="Morin E."/>
            <person name="Murat C."/>
            <person name="Nolan M."/>
            <person name="Ohm R."/>
            <person name="Pangilinan J."/>
            <person name="Pereira M."/>
            <person name="Perotto S."/>
            <person name="Peter M."/>
            <person name="Riley R."/>
            <person name="Sitrit Y."/>
            <person name="Stielow B."/>
            <person name="Szollosi G."/>
            <person name="Zifcakova L."/>
            <person name="Stursova M."/>
            <person name="Spatafora J.W."/>
            <person name="Tedersoo L."/>
            <person name="Vaario L.-M."/>
            <person name="Yamada A."/>
            <person name="Yan M."/>
            <person name="Wang P."/>
            <person name="Xu J."/>
            <person name="Bruns T."/>
            <person name="Baldrian P."/>
            <person name="Vilgalys R."/>
            <person name="Henrissat B."/>
            <person name="Grigoriev I.V."/>
            <person name="Hibbett D."/>
            <person name="Nagy L.G."/>
            <person name="Martin F.M."/>
        </authorList>
    </citation>
    <scope>NUCLEOTIDE SEQUENCE</scope>
    <source>
        <strain evidence="3">UH-Tt-Lm1</strain>
    </source>
</reference>
<feature type="region of interest" description="Disordered" evidence="1">
    <location>
        <begin position="1"/>
        <end position="38"/>
    </location>
</feature>
<dbReference type="AlphaFoldDB" id="A0A9P6HDR8"/>
<organism evidence="3 4">
    <name type="scientific">Thelephora terrestris</name>
    <dbReference type="NCBI Taxonomy" id="56493"/>
    <lineage>
        <taxon>Eukaryota</taxon>
        <taxon>Fungi</taxon>
        <taxon>Dikarya</taxon>
        <taxon>Basidiomycota</taxon>
        <taxon>Agaricomycotina</taxon>
        <taxon>Agaricomycetes</taxon>
        <taxon>Thelephorales</taxon>
        <taxon>Thelephoraceae</taxon>
        <taxon>Thelephora</taxon>
    </lineage>
</organism>
<evidence type="ECO:0000256" key="1">
    <source>
        <dbReference type="SAM" id="MobiDB-lite"/>
    </source>
</evidence>
<dbReference type="InterPro" id="IPR045341">
    <property type="entry name" value="DUF6532"/>
</dbReference>
<evidence type="ECO:0000313" key="3">
    <source>
        <dbReference type="EMBL" id="KAF9785139.1"/>
    </source>
</evidence>
<comment type="caution">
    <text evidence="3">The sequence shown here is derived from an EMBL/GenBank/DDBJ whole genome shotgun (WGS) entry which is preliminary data.</text>
</comment>
<evidence type="ECO:0000313" key="4">
    <source>
        <dbReference type="Proteomes" id="UP000736335"/>
    </source>
</evidence>
<evidence type="ECO:0000259" key="2">
    <source>
        <dbReference type="Pfam" id="PF20149"/>
    </source>
</evidence>
<accession>A0A9P6HDR8</accession>
<gene>
    <name evidence="3" type="ORF">BJ322DRAFT_1108599</name>
</gene>
<reference evidence="3" key="1">
    <citation type="journal article" date="2020" name="Nat. Commun.">
        <title>Large-scale genome sequencing of mycorrhizal fungi provides insights into the early evolution of symbiotic traits.</title>
        <authorList>
            <person name="Miyauchi S."/>
            <person name="Kiss E."/>
            <person name="Kuo A."/>
            <person name="Drula E."/>
            <person name="Kohler A."/>
            <person name="Sanchez-Garcia M."/>
            <person name="Morin E."/>
            <person name="Andreopoulos B."/>
            <person name="Barry K.W."/>
            <person name="Bonito G."/>
            <person name="Buee M."/>
            <person name="Carver A."/>
            <person name="Chen C."/>
            <person name="Cichocki N."/>
            <person name="Clum A."/>
            <person name="Culley D."/>
            <person name="Crous P.W."/>
            <person name="Fauchery L."/>
            <person name="Girlanda M."/>
            <person name="Hayes R.D."/>
            <person name="Keri Z."/>
            <person name="LaButti K."/>
            <person name="Lipzen A."/>
            <person name="Lombard V."/>
            <person name="Magnuson J."/>
            <person name="Maillard F."/>
            <person name="Murat C."/>
            <person name="Nolan M."/>
            <person name="Ohm R.A."/>
            <person name="Pangilinan J."/>
            <person name="Pereira M.F."/>
            <person name="Perotto S."/>
            <person name="Peter M."/>
            <person name="Pfister S."/>
            <person name="Riley R."/>
            <person name="Sitrit Y."/>
            <person name="Stielow J.B."/>
            <person name="Szollosi G."/>
            <person name="Zifcakova L."/>
            <person name="Stursova M."/>
            <person name="Spatafora J.W."/>
            <person name="Tedersoo L."/>
            <person name="Vaario L.M."/>
            <person name="Yamada A."/>
            <person name="Yan M."/>
            <person name="Wang P."/>
            <person name="Xu J."/>
            <person name="Bruns T."/>
            <person name="Baldrian P."/>
            <person name="Vilgalys R."/>
            <person name="Dunand C."/>
            <person name="Henrissat B."/>
            <person name="Grigoriev I.V."/>
            <person name="Hibbett D."/>
            <person name="Nagy L.G."/>
            <person name="Martin F.M."/>
        </authorList>
    </citation>
    <scope>NUCLEOTIDE SEQUENCE</scope>
    <source>
        <strain evidence="3">UH-Tt-Lm1</strain>
    </source>
</reference>
<dbReference type="Pfam" id="PF20149">
    <property type="entry name" value="DUF6532"/>
    <property type="match status" value="1"/>
</dbReference>
<name>A0A9P6HDR8_9AGAM</name>
<dbReference type="Proteomes" id="UP000736335">
    <property type="component" value="Unassembled WGS sequence"/>
</dbReference>